<dbReference type="Gene3D" id="3.40.50.300">
    <property type="entry name" value="P-loop containing nucleotide triphosphate hydrolases"/>
    <property type="match status" value="1"/>
</dbReference>
<evidence type="ECO:0000259" key="1">
    <source>
        <dbReference type="Pfam" id="PF00005"/>
    </source>
</evidence>
<feature type="domain" description="ABC transporter" evidence="1">
    <location>
        <begin position="14"/>
        <end position="50"/>
    </location>
</feature>
<protein>
    <recommendedName>
        <fullName evidence="1">ABC transporter domain-containing protein</fullName>
    </recommendedName>
</protein>
<dbReference type="Proteomes" id="UP000553632">
    <property type="component" value="Unassembled WGS sequence"/>
</dbReference>
<keyword evidence="3" id="KW-1185">Reference proteome</keyword>
<dbReference type="PANTHER" id="PTHR24221">
    <property type="entry name" value="ATP-BINDING CASSETTE SUB-FAMILY B"/>
    <property type="match status" value="1"/>
</dbReference>
<dbReference type="AlphaFoldDB" id="A0A7J6SXI9"/>
<dbReference type="GO" id="GO:0005524">
    <property type="term" value="F:ATP binding"/>
    <property type="evidence" value="ECO:0007669"/>
    <property type="project" value="InterPro"/>
</dbReference>
<evidence type="ECO:0000313" key="3">
    <source>
        <dbReference type="Proteomes" id="UP000553632"/>
    </source>
</evidence>
<dbReference type="PANTHER" id="PTHR24221:SF503">
    <property type="entry name" value="MITOCHONDRIAL POTASSIUM CHANNEL ATP-BINDING SUBUNIT"/>
    <property type="match status" value="1"/>
</dbReference>
<dbReference type="GO" id="GO:0042626">
    <property type="term" value="F:ATPase-coupled transmembrane transporter activity"/>
    <property type="evidence" value="ECO:0007669"/>
    <property type="project" value="TreeGrafter"/>
</dbReference>
<sequence>MDDFAGSKVAWDAQLGPRGGLLSGGQKQRVAIARALVRRPRLVMLDEATSALDSASESTVQKAIDNFITAGTASLDKPTILIIAHRLSTVQNADKILVISGGKLVESGTHSQLLSERGVYYGLYMKGAS</sequence>
<dbReference type="GO" id="GO:0016020">
    <property type="term" value="C:membrane"/>
    <property type="evidence" value="ECO:0007669"/>
    <property type="project" value="TreeGrafter"/>
</dbReference>
<dbReference type="InterPro" id="IPR039421">
    <property type="entry name" value="Type_1_exporter"/>
</dbReference>
<evidence type="ECO:0000313" key="2">
    <source>
        <dbReference type="EMBL" id="KAF4737618.1"/>
    </source>
</evidence>
<gene>
    <name evidence="2" type="ORF">FOZ63_023177</name>
</gene>
<dbReference type="Pfam" id="PF00005">
    <property type="entry name" value="ABC_tran"/>
    <property type="match status" value="1"/>
</dbReference>
<dbReference type="InterPro" id="IPR027417">
    <property type="entry name" value="P-loop_NTPase"/>
</dbReference>
<name>A0A7J6SXI9_PEROL</name>
<comment type="caution">
    <text evidence="2">The sequence shown here is derived from an EMBL/GenBank/DDBJ whole genome shotgun (WGS) entry which is preliminary data.</text>
</comment>
<organism evidence="2 3">
    <name type="scientific">Perkinsus olseni</name>
    <name type="common">Perkinsus atlanticus</name>
    <dbReference type="NCBI Taxonomy" id="32597"/>
    <lineage>
        <taxon>Eukaryota</taxon>
        <taxon>Sar</taxon>
        <taxon>Alveolata</taxon>
        <taxon>Perkinsozoa</taxon>
        <taxon>Perkinsea</taxon>
        <taxon>Perkinsida</taxon>
        <taxon>Perkinsidae</taxon>
        <taxon>Perkinsus</taxon>
    </lineage>
</organism>
<dbReference type="InterPro" id="IPR003439">
    <property type="entry name" value="ABC_transporter-like_ATP-bd"/>
</dbReference>
<dbReference type="GO" id="GO:0016887">
    <property type="term" value="F:ATP hydrolysis activity"/>
    <property type="evidence" value="ECO:0007669"/>
    <property type="project" value="InterPro"/>
</dbReference>
<accession>A0A7J6SXI9</accession>
<reference evidence="2 3" key="1">
    <citation type="submission" date="2020-04" db="EMBL/GenBank/DDBJ databases">
        <title>Perkinsus olseni comparative genomics.</title>
        <authorList>
            <person name="Bogema D.R."/>
        </authorList>
    </citation>
    <scope>NUCLEOTIDE SEQUENCE [LARGE SCALE GENOMIC DNA]</scope>
    <source>
        <strain evidence="2 3">ATCC PRA-207</strain>
    </source>
</reference>
<dbReference type="SUPFAM" id="SSF52540">
    <property type="entry name" value="P-loop containing nucleoside triphosphate hydrolases"/>
    <property type="match status" value="1"/>
</dbReference>
<dbReference type="EMBL" id="JABANO010015002">
    <property type="protein sequence ID" value="KAF4737618.1"/>
    <property type="molecule type" value="Genomic_DNA"/>
</dbReference>
<proteinExistence type="predicted"/>